<accession>A0ABD3BBJ6</accession>
<evidence type="ECO:0000313" key="2">
    <source>
        <dbReference type="Proteomes" id="UP001632038"/>
    </source>
</evidence>
<sequence>MATDIRTFCWTDCYTVDSCSVAISFPFDLDCHWHPLVHTCERLCRRMVRSGVFSYCGLVCISCIHPYGKVVNKKTGTLIYCVHNKGSLFQNMDVLVDLVRVPDWAIEAAGQEMRGMGQDAAAYQPGLYLCPALRSSRSTFQELPKFTMKAVPIDCSECPICLEEFHVGNEGYLHFWKKLGVPFVFPRRVHRRVAPIKREMPEMPLLSLSEPDLSALSNIQTTCPRPMSSPSQSYMLRLQGLLHPVRMEHTGSGSNTDTAKVPAGTRVVDPIKTVQAVVQRASQHRV</sequence>
<organism evidence="1 2">
    <name type="scientific">Castilleja foliolosa</name>
    <dbReference type="NCBI Taxonomy" id="1961234"/>
    <lineage>
        <taxon>Eukaryota</taxon>
        <taxon>Viridiplantae</taxon>
        <taxon>Streptophyta</taxon>
        <taxon>Embryophyta</taxon>
        <taxon>Tracheophyta</taxon>
        <taxon>Spermatophyta</taxon>
        <taxon>Magnoliopsida</taxon>
        <taxon>eudicotyledons</taxon>
        <taxon>Gunneridae</taxon>
        <taxon>Pentapetalae</taxon>
        <taxon>asterids</taxon>
        <taxon>lamiids</taxon>
        <taxon>Lamiales</taxon>
        <taxon>Orobanchaceae</taxon>
        <taxon>Pedicularideae</taxon>
        <taxon>Castillejinae</taxon>
        <taxon>Castilleja</taxon>
    </lineage>
</organism>
<dbReference type="EMBL" id="JAVIJP010000103">
    <property type="protein sequence ID" value="KAL3614649.1"/>
    <property type="molecule type" value="Genomic_DNA"/>
</dbReference>
<dbReference type="PANTHER" id="PTHR47179:SF1">
    <property type="entry name" value="E3 UBIQUITIN-PROTEIN LIGASE SIS3"/>
    <property type="match status" value="1"/>
</dbReference>
<proteinExistence type="predicted"/>
<dbReference type="AlphaFoldDB" id="A0ABD3BBJ6"/>
<evidence type="ECO:0000313" key="1">
    <source>
        <dbReference type="EMBL" id="KAL3614649.1"/>
    </source>
</evidence>
<dbReference type="InterPro" id="IPR044793">
    <property type="entry name" value="SIS3"/>
</dbReference>
<reference evidence="2" key="1">
    <citation type="journal article" date="2024" name="IScience">
        <title>Strigolactones Initiate the Formation of Haustorium-like Structures in Castilleja.</title>
        <authorList>
            <person name="Buerger M."/>
            <person name="Peterson D."/>
            <person name="Chory J."/>
        </authorList>
    </citation>
    <scope>NUCLEOTIDE SEQUENCE [LARGE SCALE GENOMIC DNA]</scope>
</reference>
<gene>
    <name evidence="1" type="ORF">CASFOL_041406</name>
</gene>
<dbReference type="PANTHER" id="PTHR47179">
    <property type="entry name" value="E3 UBIQUITIN-PROTEIN LIGASE SIS3"/>
    <property type="match status" value="1"/>
</dbReference>
<protein>
    <submittedName>
        <fullName evidence="1">Uncharacterized protein</fullName>
    </submittedName>
</protein>
<comment type="caution">
    <text evidence="1">The sequence shown here is derived from an EMBL/GenBank/DDBJ whole genome shotgun (WGS) entry which is preliminary data.</text>
</comment>
<name>A0ABD3BBJ6_9LAMI</name>
<dbReference type="Proteomes" id="UP001632038">
    <property type="component" value="Unassembled WGS sequence"/>
</dbReference>
<keyword evidence="2" id="KW-1185">Reference proteome</keyword>